<keyword evidence="3 5" id="KW-0378">Hydrolase</keyword>
<evidence type="ECO:0000256" key="3">
    <source>
        <dbReference type="ARBA" id="ARBA00022801"/>
    </source>
</evidence>
<feature type="active site" description="Charge relay system" evidence="5">
    <location>
        <position position="220"/>
    </location>
</feature>
<dbReference type="InterPro" id="IPR036852">
    <property type="entry name" value="Peptidase_S8/S53_dom_sf"/>
</dbReference>
<dbReference type="PROSITE" id="PS51257">
    <property type="entry name" value="PROKAR_LIPOPROTEIN"/>
    <property type="match status" value="1"/>
</dbReference>
<feature type="chain" id="PRO_5012526152" evidence="6">
    <location>
        <begin position="19"/>
        <end position="494"/>
    </location>
</feature>
<proteinExistence type="inferred from homology"/>
<keyword evidence="9" id="KW-1185">Reference proteome</keyword>
<dbReference type="InterPro" id="IPR015500">
    <property type="entry name" value="Peptidase_S8_subtilisin-rel"/>
</dbReference>
<evidence type="ECO:0000256" key="4">
    <source>
        <dbReference type="ARBA" id="ARBA00022825"/>
    </source>
</evidence>
<dbReference type="InterPro" id="IPR000209">
    <property type="entry name" value="Peptidase_S8/S53_dom"/>
</dbReference>
<evidence type="ECO:0000256" key="5">
    <source>
        <dbReference type="PROSITE-ProRule" id="PRU01240"/>
    </source>
</evidence>
<dbReference type="Proteomes" id="UP000187181">
    <property type="component" value="Unassembled WGS sequence"/>
</dbReference>
<organism evidence="8 9">
    <name type="scientific">Pontibacter indicus</name>
    <dbReference type="NCBI Taxonomy" id="1317125"/>
    <lineage>
        <taxon>Bacteria</taxon>
        <taxon>Pseudomonadati</taxon>
        <taxon>Bacteroidota</taxon>
        <taxon>Cytophagia</taxon>
        <taxon>Cytophagales</taxon>
        <taxon>Hymenobacteraceae</taxon>
        <taxon>Pontibacter</taxon>
    </lineage>
</organism>
<dbReference type="Gene3D" id="3.40.50.200">
    <property type="entry name" value="Peptidase S8/S53 domain"/>
    <property type="match status" value="1"/>
</dbReference>
<evidence type="ECO:0000256" key="1">
    <source>
        <dbReference type="ARBA" id="ARBA00011073"/>
    </source>
</evidence>
<comment type="similarity">
    <text evidence="1 5">Belongs to the peptidase S8 family.</text>
</comment>
<feature type="domain" description="Peptidase S8/S53" evidence="7">
    <location>
        <begin position="170"/>
        <end position="484"/>
    </location>
</feature>
<keyword evidence="2 5" id="KW-0645">Protease</keyword>
<keyword evidence="6" id="KW-0732">Signal</keyword>
<dbReference type="PROSITE" id="PS00137">
    <property type="entry name" value="SUBTILASE_HIS"/>
    <property type="match status" value="1"/>
</dbReference>
<dbReference type="STRING" id="1317125.SAMN05444128_0449"/>
<name>A0A1R3WGX6_9BACT</name>
<dbReference type="PRINTS" id="PR00723">
    <property type="entry name" value="SUBTILISIN"/>
</dbReference>
<dbReference type="GO" id="GO:0006508">
    <property type="term" value="P:proteolysis"/>
    <property type="evidence" value="ECO:0007669"/>
    <property type="project" value="UniProtKB-KW"/>
</dbReference>
<dbReference type="GO" id="GO:0004252">
    <property type="term" value="F:serine-type endopeptidase activity"/>
    <property type="evidence" value="ECO:0007669"/>
    <property type="project" value="UniProtKB-UniRule"/>
</dbReference>
<dbReference type="OrthoDB" id="9798386at2"/>
<evidence type="ECO:0000256" key="2">
    <source>
        <dbReference type="ARBA" id="ARBA00022670"/>
    </source>
</evidence>
<evidence type="ECO:0000313" key="9">
    <source>
        <dbReference type="Proteomes" id="UP000187181"/>
    </source>
</evidence>
<dbReference type="EMBL" id="FTPP01000001">
    <property type="protein sequence ID" value="SIT77165.1"/>
    <property type="molecule type" value="Genomic_DNA"/>
</dbReference>
<sequence>MSNKLFTRNNLLAAAAFAFLGLTGCNPEEDVNPDGALNASTVNAAKGEAGNVKMLTGHYILVGSTEQLPAGLAKQIADMGGELTSSIDELGIATASSADPSFAARASKISGLRSVVRDLEVQWYNPEAIKTVEVDENAVTATANSNRYFDFLWGHQAVKAPQAWAAGVRGAGVRVAVLDGGFDFTHPDLRANIDLDASASYVPGESRQFNPLIAGRTFSHGTHVAGTIAALDNTIGSVGVAPDAQLVLVKVLGDRGTGQFSWIINGIYHAAASNVDVINMSLGATLPRNGRFQLEDGSWVNDTKAVQELVIALNRATGYATKQGVTVISSAGNDANNGNTDKSMMKVPASCTGVISISSTGPMGWATNMQAANLDRIASYTNIGTPDVTFAAPGGDFAYPGNETTIVSGILNPVWAFDMVFSLSMGGYTWSAGTSMASPHAAGVAALIISKNGGKMDPAHVLAKLRATADDLGKPGRDPYYGYGRVNALRAVTE</sequence>
<dbReference type="InterPro" id="IPR022398">
    <property type="entry name" value="Peptidase_S8_His-AS"/>
</dbReference>
<evidence type="ECO:0000259" key="7">
    <source>
        <dbReference type="Pfam" id="PF00082"/>
    </source>
</evidence>
<dbReference type="SUPFAM" id="SSF52743">
    <property type="entry name" value="Subtilisin-like"/>
    <property type="match status" value="1"/>
</dbReference>
<dbReference type="PANTHER" id="PTHR43806">
    <property type="entry name" value="PEPTIDASE S8"/>
    <property type="match status" value="1"/>
</dbReference>
<gene>
    <name evidence="8" type="ORF">SAMN05444128_0449</name>
</gene>
<feature type="active site" description="Charge relay system" evidence="5">
    <location>
        <position position="435"/>
    </location>
</feature>
<dbReference type="RefSeq" id="WP_076665873.1">
    <property type="nucleotide sequence ID" value="NZ_FTPP01000001.1"/>
</dbReference>
<evidence type="ECO:0000256" key="6">
    <source>
        <dbReference type="SAM" id="SignalP"/>
    </source>
</evidence>
<reference evidence="9" key="1">
    <citation type="submission" date="2017-01" db="EMBL/GenBank/DDBJ databases">
        <authorList>
            <person name="Varghese N."/>
            <person name="Submissions S."/>
        </authorList>
    </citation>
    <scope>NUCLEOTIDE SEQUENCE [LARGE SCALE GENOMIC DNA]</scope>
    <source>
        <strain evidence="9">LP100</strain>
    </source>
</reference>
<feature type="active site" description="Charge relay system" evidence="5">
    <location>
        <position position="179"/>
    </location>
</feature>
<accession>A0A1R3WGX6</accession>
<dbReference type="PROSITE" id="PS00138">
    <property type="entry name" value="SUBTILASE_SER"/>
    <property type="match status" value="1"/>
</dbReference>
<evidence type="ECO:0000313" key="8">
    <source>
        <dbReference type="EMBL" id="SIT77165.1"/>
    </source>
</evidence>
<dbReference type="InterPro" id="IPR050131">
    <property type="entry name" value="Peptidase_S8_subtilisin-like"/>
</dbReference>
<keyword evidence="4 5" id="KW-0720">Serine protease</keyword>
<dbReference type="AlphaFoldDB" id="A0A1R3WGX6"/>
<protein>
    <submittedName>
        <fullName evidence="8">Subtilase family protein</fullName>
    </submittedName>
</protein>
<dbReference type="InterPro" id="IPR023828">
    <property type="entry name" value="Peptidase_S8_Ser-AS"/>
</dbReference>
<dbReference type="PROSITE" id="PS51892">
    <property type="entry name" value="SUBTILASE"/>
    <property type="match status" value="1"/>
</dbReference>
<feature type="signal peptide" evidence="6">
    <location>
        <begin position="1"/>
        <end position="18"/>
    </location>
</feature>
<dbReference type="Pfam" id="PF00082">
    <property type="entry name" value="Peptidase_S8"/>
    <property type="match status" value="1"/>
</dbReference>
<dbReference type="PANTHER" id="PTHR43806:SF11">
    <property type="entry name" value="CEREVISIN-RELATED"/>
    <property type="match status" value="1"/>
</dbReference>